<keyword evidence="2 5" id="KW-0808">Transferase</keyword>
<dbReference type="GO" id="GO:0061542">
    <property type="term" value="F:3-demethylubiquinol 3-O-methyltransferase activity"/>
    <property type="evidence" value="ECO:0007669"/>
    <property type="project" value="UniProtKB-UniRule"/>
</dbReference>
<keyword evidence="5" id="KW-0496">Mitochondrion</keyword>
<dbReference type="GO" id="GO:0046872">
    <property type="term" value="F:metal ion binding"/>
    <property type="evidence" value="ECO:0007669"/>
    <property type="project" value="UniProtKB-KW"/>
</dbReference>
<gene>
    <name evidence="5" type="primary">COQ3</name>
    <name evidence="6" type="ORF">PCON_10189</name>
</gene>
<accession>U4L4E0</accession>
<dbReference type="Gene3D" id="3.40.50.150">
    <property type="entry name" value="Vaccinia Virus protein VP39"/>
    <property type="match status" value="1"/>
</dbReference>
<comment type="cofactor">
    <cofactor evidence="5">
        <name>Mg(2+)</name>
        <dbReference type="ChEBI" id="CHEBI:18420"/>
    </cofactor>
</comment>
<dbReference type="CDD" id="cd02440">
    <property type="entry name" value="AdoMet_MTases"/>
    <property type="match status" value="1"/>
</dbReference>
<dbReference type="SUPFAM" id="SSF53335">
    <property type="entry name" value="S-adenosyl-L-methionine-dependent methyltransferases"/>
    <property type="match status" value="1"/>
</dbReference>
<keyword evidence="4 5" id="KW-0949">S-adenosyl-L-methionine</keyword>
<keyword evidence="5" id="KW-0479">Metal-binding</keyword>
<organism evidence="6 7">
    <name type="scientific">Pyronema omphalodes (strain CBS 100304)</name>
    <name type="common">Pyronema confluens</name>
    <dbReference type="NCBI Taxonomy" id="1076935"/>
    <lineage>
        <taxon>Eukaryota</taxon>
        <taxon>Fungi</taxon>
        <taxon>Dikarya</taxon>
        <taxon>Ascomycota</taxon>
        <taxon>Pezizomycotina</taxon>
        <taxon>Pezizomycetes</taxon>
        <taxon>Pezizales</taxon>
        <taxon>Pyronemataceae</taxon>
        <taxon>Pyronema</taxon>
    </lineage>
</organism>
<comment type="function">
    <text evidence="5">O-methyltransferase required for two non-consecutive steps during ubiquinone biosynthesis. Catalyzes the 2 O-methylation of 3,4-dihydroxy-5-(all-trans-polyprenyl)benzoic acid into 4-hydroxy-3-methoxy-5-(all-trans-polyprenyl)benzoic acid. Also catalyzes the last step of ubiquinone biosynthesis by mediating methylation of 3-demethylubiquinone into ubiquinone. Also able to mediate the methylation of 3-demethylubiquinol into ubiquinol.</text>
</comment>
<evidence type="ECO:0000256" key="4">
    <source>
        <dbReference type="ARBA" id="ARBA00022691"/>
    </source>
</evidence>
<protein>
    <recommendedName>
        <fullName evidence="5">Ubiquinone biosynthesis O-methyltransferase, mitochondrial</fullName>
    </recommendedName>
    <alternativeName>
        <fullName evidence="5">3-demethylubiquinol 3-O-methyltransferase</fullName>
        <ecNumber evidence="5">2.1.1.64</ecNumber>
    </alternativeName>
    <alternativeName>
        <fullName evidence="5">3-demethylubiquinone 3-O-methyltransferase</fullName>
        <ecNumber evidence="5">2.1.1.-</ecNumber>
    </alternativeName>
    <alternativeName>
        <fullName evidence="5">Polyprenyldihydroxybenzoate methyltransferase</fullName>
        <ecNumber evidence="5">2.1.1.114</ecNumber>
    </alternativeName>
</protein>
<keyword evidence="5" id="KW-0999">Mitochondrion inner membrane</keyword>
<comment type="catalytic activity">
    <reaction evidence="5">
        <text>a 3,4-dihydroxy-5-(all-trans-polyprenyl)benzoate + S-adenosyl-L-methionine = a 4-hydroxy-3-methoxy-5-(all-trans-polyprenyl)benzoate + S-adenosyl-L-homocysteine + H(+)</text>
        <dbReference type="Rhea" id="RHEA:44452"/>
        <dbReference type="Rhea" id="RHEA-COMP:10930"/>
        <dbReference type="Rhea" id="RHEA-COMP:10931"/>
        <dbReference type="ChEBI" id="CHEBI:15378"/>
        <dbReference type="ChEBI" id="CHEBI:57856"/>
        <dbReference type="ChEBI" id="CHEBI:59789"/>
        <dbReference type="ChEBI" id="CHEBI:64694"/>
        <dbReference type="ChEBI" id="CHEBI:84443"/>
        <dbReference type="EC" id="2.1.1.114"/>
    </reaction>
</comment>
<sequence length="292" mass="32528">MSLHTLRPAVRQLRTLRAVRAHSTHGSSASFDPLEVSHFNALASEWWDPHGSSRLLHLMNPLRLQFLSSCLSKHGDATKNMKYLDVGCGGGILAESLARLKGTESVIGVDPTPEVLKIARGHMRQDPALQRRLRYVGATIDTLEKVLAEEGGRELKEGWEGERTMFDVVTTMEVVEHVPHPTRFLKECMQHVRPGGWVVGSTIARTWTSYLTTKLVAEDILGIVPKGTHDWNKYVNANELDSFFRGQDGWGGKHGEDIVFLGCAYIPGLGWKMVPGGEKVGNYFFGIRRNSE</sequence>
<comment type="pathway">
    <text evidence="5">Cofactor biosynthesis; ubiquinone biosynthesis.</text>
</comment>
<dbReference type="GO" id="GO:0120537">
    <property type="term" value="F:3-demethylubiquinone 3-O-methyltransferase activity"/>
    <property type="evidence" value="ECO:0007669"/>
    <property type="project" value="RHEA"/>
</dbReference>
<dbReference type="OMA" id="LASRWWD"/>
<comment type="catalytic activity">
    <reaction evidence="5">
        <text>a 3-demethylubiquinol + S-adenosyl-L-methionine = a ubiquinol + S-adenosyl-L-homocysteine + H(+)</text>
        <dbReference type="Rhea" id="RHEA:44380"/>
        <dbReference type="Rhea" id="RHEA-COMP:9566"/>
        <dbReference type="Rhea" id="RHEA-COMP:10914"/>
        <dbReference type="ChEBI" id="CHEBI:15378"/>
        <dbReference type="ChEBI" id="CHEBI:17976"/>
        <dbReference type="ChEBI" id="CHEBI:57856"/>
        <dbReference type="ChEBI" id="CHEBI:59789"/>
        <dbReference type="ChEBI" id="CHEBI:84422"/>
        <dbReference type="EC" id="2.1.1.64"/>
    </reaction>
</comment>
<keyword evidence="7" id="KW-1185">Reference proteome</keyword>
<dbReference type="InterPro" id="IPR029063">
    <property type="entry name" value="SAM-dependent_MTases_sf"/>
</dbReference>
<dbReference type="Pfam" id="PF13489">
    <property type="entry name" value="Methyltransf_23"/>
    <property type="match status" value="1"/>
</dbReference>
<comment type="subunit">
    <text evidence="5">Component of a multi-subunit COQ enzyme complex, composed of at least COQ3, COQ4, COQ5, COQ6, COQ7 and COQ9.</text>
</comment>
<evidence type="ECO:0000313" key="6">
    <source>
        <dbReference type="EMBL" id="CCX10595.1"/>
    </source>
</evidence>
<dbReference type="OrthoDB" id="3265906at2759"/>
<feature type="binding site" evidence="5">
    <location>
        <position position="177"/>
    </location>
    <ligand>
        <name>Mg(2+)</name>
        <dbReference type="ChEBI" id="CHEBI:18420"/>
    </ligand>
</feature>
<dbReference type="EC" id="2.1.1.114" evidence="5"/>
<dbReference type="EMBL" id="HF935553">
    <property type="protein sequence ID" value="CCX10595.1"/>
    <property type="molecule type" value="Genomic_DNA"/>
</dbReference>
<dbReference type="GO" id="GO:0010420">
    <property type="term" value="F:polyprenyldihydroxybenzoate methyltransferase activity"/>
    <property type="evidence" value="ECO:0007669"/>
    <property type="project" value="UniProtKB-UniRule"/>
</dbReference>
<feature type="binding site" evidence="5">
    <location>
        <position position="63"/>
    </location>
    <ligand>
        <name>S-adenosyl-L-methionine</name>
        <dbReference type="ChEBI" id="CHEBI:59789"/>
    </ligand>
</feature>
<feature type="binding site" evidence="5">
    <location>
        <position position="173"/>
    </location>
    <ligand>
        <name>Mg(2+)</name>
        <dbReference type="ChEBI" id="CHEBI:18420"/>
    </ligand>
</feature>
<name>U4L4E0_PYROM</name>
<comment type="catalytic activity">
    <reaction evidence="5">
        <text>a 3-demethylubiquinone + S-adenosyl-L-methionine = a ubiquinone + S-adenosyl-L-homocysteine</text>
        <dbReference type="Rhea" id="RHEA:81215"/>
        <dbReference type="Rhea" id="RHEA-COMP:9565"/>
        <dbReference type="Rhea" id="RHEA-COMP:19654"/>
        <dbReference type="ChEBI" id="CHEBI:16389"/>
        <dbReference type="ChEBI" id="CHEBI:57856"/>
        <dbReference type="ChEBI" id="CHEBI:59789"/>
        <dbReference type="ChEBI" id="CHEBI:231825"/>
    </reaction>
</comment>
<reference evidence="6 7" key="1">
    <citation type="journal article" date="2013" name="PLoS Genet.">
        <title>The genome and development-dependent transcriptomes of Pyronema confluens: a window into fungal evolution.</title>
        <authorList>
            <person name="Traeger S."/>
            <person name="Altegoer F."/>
            <person name="Freitag M."/>
            <person name="Gabaldon T."/>
            <person name="Kempken F."/>
            <person name="Kumar A."/>
            <person name="Marcet-Houben M."/>
            <person name="Poggeler S."/>
            <person name="Stajich J.E."/>
            <person name="Nowrousian M."/>
        </authorList>
    </citation>
    <scope>NUCLEOTIDE SEQUENCE [LARGE SCALE GENOMIC DNA]</scope>
    <source>
        <strain evidence="7">CBS 100304</strain>
        <tissue evidence="6">Vegetative mycelium</tissue>
    </source>
</reference>
<dbReference type="InterPro" id="IPR010233">
    <property type="entry name" value="UbiG_MeTrfase"/>
</dbReference>
<evidence type="ECO:0000256" key="2">
    <source>
        <dbReference type="ARBA" id="ARBA00022679"/>
    </source>
</evidence>
<feature type="binding site" evidence="5">
    <location>
        <position position="87"/>
    </location>
    <ligand>
        <name>S-adenosyl-L-methionine</name>
        <dbReference type="ChEBI" id="CHEBI:59789"/>
    </ligand>
</feature>
<proteinExistence type="inferred from homology"/>
<keyword evidence="3 5" id="KW-0831">Ubiquinone biosynthesis</keyword>
<evidence type="ECO:0000313" key="7">
    <source>
        <dbReference type="Proteomes" id="UP000018144"/>
    </source>
</evidence>
<evidence type="ECO:0000256" key="3">
    <source>
        <dbReference type="ARBA" id="ARBA00022688"/>
    </source>
</evidence>
<evidence type="ECO:0000256" key="5">
    <source>
        <dbReference type="HAMAP-Rule" id="MF_03190"/>
    </source>
</evidence>
<dbReference type="PANTHER" id="PTHR43464">
    <property type="entry name" value="METHYLTRANSFERASE"/>
    <property type="match status" value="1"/>
</dbReference>
<dbReference type="EC" id="2.1.1.-" evidence="5"/>
<dbReference type="EC" id="2.1.1.64" evidence="5"/>
<dbReference type="NCBIfam" id="TIGR01983">
    <property type="entry name" value="UbiG"/>
    <property type="match status" value="1"/>
</dbReference>
<comment type="subcellular location">
    <subcellularLocation>
        <location evidence="5">Mitochondrion inner membrane</location>
        <topology evidence="5">Peripheral membrane protein</topology>
        <orientation evidence="5">Matrix side</orientation>
    </subcellularLocation>
</comment>
<dbReference type="PANTHER" id="PTHR43464:SF19">
    <property type="entry name" value="UBIQUINONE BIOSYNTHESIS O-METHYLTRANSFERASE, MITOCHONDRIAL"/>
    <property type="match status" value="1"/>
</dbReference>
<evidence type="ECO:0000256" key="1">
    <source>
        <dbReference type="ARBA" id="ARBA00022603"/>
    </source>
</evidence>
<feature type="binding site" evidence="5">
    <location>
        <position position="172"/>
    </location>
    <ligand>
        <name>S-adenosyl-L-methionine</name>
        <dbReference type="ChEBI" id="CHEBI:59789"/>
    </ligand>
</feature>
<comment type="similarity">
    <text evidence="5">Belongs to the class I-like SAM-binding methyltransferase superfamily. UbiG/COQ3 family.</text>
</comment>
<feature type="binding site" evidence="5">
    <location>
        <position position="110"/>
    </location>
    <ligand>
        <name>S-adenosyl-L-methionine</name>
        <dbReference type="ChEBI" id="CHEBI:59789"/>
    </ligand>
</feature>
<dbReference type="GO" id="GO:0032259">
    <property type="term" value="P:methylation"/>
    <property type="evidence" value="ECO:0007669"/>
    <property type="project" value="UniProtKB-KW"/>
</dbReference>
<keyword evidence="1 5" id="KW-0489">Methyltransferase</keyword>
<keyword evidence="5" id="KW-0472">Membrane</keyword>
<dbReference type="AlphaFoldDB" id="U4L4E0"/>
<dbReference type="HAMAP" id="MF_00472">
    <property type="entry name" value="UbiG"/>
    <property type="match status" value="1"/>
</dbReference>
<dbReference type="UniPathway" id="UPA00232"/>
<dbReference type="GO" id="GO:0031314">
    <property type="term" value="C:extrinsic component of mitochondrial inner membrane"/>
    <property type="evidence" value="ECO:0007669"/>
    <property type="project" value="UniProtKB-UniRule"/>
</dbReference>
<keyword evidence="5" id="KW-0460">Magnesium</keyword>
<dbReference type="eggNOG" id="KOG1270">
    <property type="taxonomic scope" value="Eukaryota"/>
</dbReference>
<dbReference type="STRING" id="1076935.U4L4E0"/>
<feature type="binding site" evidence="5">
    <location>
        <position position="176"/>
    </location>
    <ligand>
        <name>Mg(2+)</name>
        <dbReference type="ChEBI" id="CHEBI:18420"/>
    </ligand>
</feature>
<dbReference type="Proteomes" id="UP000018144">
    <property type="component" value="Unassembled WGS sequence"/>
</dbReference>